<evidence type="ECO:0000256" key="8">
    <source>
        <dbReference type="ARBA" id="ARBA00022833"/>
    </source>
</evidence>
<reference evidence="15" key="1">
    <citation type="submission" date="2017-09" db="EMBL/GenBank/DDBJ databases">
        <title>Brachybacterium sp. VM2412.</title>
        <authorList>
            <person name="Tak E.J."/>
            <person name="Bae J.-W."/>
        </authorList>
    </citation>
    <scope>NUCLEOTIDE SEQUENCE [LARGE SCALE GENOMIC DNA]</scope>
    <source>
        <strain evidence="15">VM2412</strain>
    </source>
</reference>
<feature type="domain" description="Peptidase M50" evidence="13">
    <location>
        <begin position="55"/>
        <end position="125"/>
    </location>
</feature>
<evidence type="ECO:0000259" key="13">
    <source>
        <dbReference type="Pfam" id="PF02163"/>
    </source>
</evidence>
<feature type="transmembrane region" description="Helical" evidence="12">
    <location>
        <begin position="15"/>
        <end position="33"/>
    </location>
</feature>
<evidence type="ECO:0000313" key="14">
    <source>
        <dbReference type="EMBL" id="ATG51958.1"/>
    </source>
</evidence>
<comment type="subcellular location">
    <subcellularLocation>
        <location evidence="2">Membrane</location>
        <topology evidence="2">Multi-pass membrane protein</topology>
    </subcellularLocation>
</comment>
<evidence type="ECO:0000256" key="4">
    <source>
        <dbReference type="ARBA" id="ARBA00022670"/>
    </source>
</evidence>
<dbReference type="Pfam" id="PF02163">
    <property type="entry name" value="Peptidase_M50"/>
    <property type="match status" value="2"/>
</dbReference>
<keyword evidence="10" id="KW-0482">Metalloprotease</keyword>
<dbReference type="AlphaFoldDB" id="A0A291GP46"/>
<accession>A0A291GP46</accession>
<comment type="similarity">
    <text evidence="3">Belongs to the peptidase M50B family.</text>
</comment>
<protein>
    <submittedName>
        <fullName evidence="14">Peptidase</fullName>
    </submittedName>
</protein>
<proteinExistence type="inferred from homology"/>
<feature type="transmembrane region" description="Helical" evidence="12">
    <location>
        <begin position="101"/>
        <end position="125"/>
    </location>
</feature>
<dbReference type="OrthoDB" id="9781963at2"/>
<keyword evidence="6" id="KW-0479">Metal-binding</keyword>
<dbReference type="GO" id="GO:0006508">
    <property type="term" value="P:proteolysis"/>
    <property type="evidence" value="ECO:0007669"/>
    <property type="project" value="UniProtKB-KW"/>
</dbReference>
<dbReference type="GO" id="GO:0046872">
    <property type="term" value="F:metal ion binding"/>
    <property type="evidence" value="ECO:0007669"/>
    <property type="project" value="UniProtKB-KW"/>
</dbReference>
<keyword evidence="5 12" id="KW-0812">Transmembrane</keyword>
<evidence type="ECO:0000256" key="12">
    <source>
        <dbReference type="SAM" id="Phobius"/>
    </source>
</evidence>
<feature type="transmembrane region" description="Helical" evidence="12">
    <location>
        <begin position="178"/>
        <end position="200"/>
    </location>
</feature>
<keyword evidence="15" id="KW-1185">Reference proteome</keyword>
<dbReference type="PANTHER" id="PTHR39188:SF3">
    <property type="entry name" value="STAGE IV SPORULATION PROTEIN FB"/>
    <property type="match status" value="1"/>
</dbReference>
<dbReference type="PANTHER" id="PTHR39188">
    <property type="entry name" value="MEMBRANE-ASSOCIATED ZINC METALLOPROTEASE M50B"/>
    <property type="match status" value="1"/>
</dbReference>
<feature type="transmembrane region" description="Helical" evidence="12">
    <location>
        <begin position="45"/>
        <end position="64"/>
    </location>
</feature>
<evidence type="ECO:0000256" key="1">
    <source>
        <dbReference type="ARBA" id="ARBA00001947"/>
    </source>
</evidence>
<evidence type="ECO:0000256" key="2">
    <source>
        <dbReference type="ARBA" id="ARBA00004141"/>
    </source>
</evidence>
<keyword evidence="11 12" id="KW-0472">Membrane</keyword>
<dbReference type="GO" id="GO:0016020">
    <property type="term" value="C:membrane"/>
    <property type="evidence" value="ECO:0007669"/>
    <property type="project" value="UniProtKB-SubCell"/>
</dbReference>
<evidence type="ECO:0000256" key="9">
    <source>
        <dbReference type="ARBA" id="ARBA00022989"/>
    </source>
</evidence>
<feature type="transmembrane region" description="Helical" evidence="12">
    <location>
        <begin position="137"/>
        <end position="157"/>
    </location>
</feature>
<evidence type="ECO:0000256" key="7">
    <source>
        <dbReference type="ARBA" id="ARBA00022801"/>
    </source>
</evidence>
<keyword evidence="4" id="KW-0645">Protease</keyword>
<dbReference type="GO" id="GO:0008237">
    <property type="term" value="F:metallopeptidase activity"/>
    <property type="evidence" value="ECO:0007669"/>
    <property type="project" value="UniProtKB-KW"/>
</dbReference>
<evidence type="ECO:0000256" key="3">
    <source>
        <dbReference type="ARBA" id="ARBA00007931"/>
    </source>
</evidence>
<sequence>MMTSPTVRLGPLPPVRVSPGTLLTVLLFAVIMYPSLSRGGIAPTTAVLLAIGIGLFMIVSVLVHEAAHALVARAFGASVDHIALTLWGGHTQYRSRQMPALGSLLVSLSGPAANLLLAGLCFAAVQQADPGSSPDVFFSVSSWLNLVLAVFNLLPGLPMDGGRALETLLGAVLRSPELGTRITAWLGRGIAVAVVAYPLWRIVRAGGAGGFSLLTLVWALLIAGMLWQGATQALTGAALQGRIRSLDAASLATPVRIIPHQASLSDLDPSADLSSVLILDRTATGPGTVGRASRIDPAAAAAVPLAQRAATPVLAVAGAIGEIGALPATLRGDDLIGAMLAHPAPAYLVLAEDGTARGVILSADVNALLRGR</sequence>
<evidence type="ECO:0000256" key="11">
    <source>
        <dbReference type="ARBA" id="ARBA00023136"/>
    </source>
</evidence>
<gene>
    <name evidence="14" type="ORF">CFK38_10840</name>
</gene>
<organism evidence="14 15">
    <name type="scientific">Brachybacterium vulturis</name>
    <dbReference type="NCBI Taxonomy" id="2017484"/>
    <lineage>
        <taxon>Bacteria</taxon>
        <taxon>Bacillati</taxon>
        <taxon>Actinomycetota</taxon>
        <taxon>Actinomycetes</taxon>
        <taxon>Micrococcales</taxon>
        <taxon>Dermabacteraceae</taxon>
        <taxon>Brachybacterium</taxon>
    </lineage>
</organism>
<comment type="cofactor">
    <cofactor evidence="1">
        <name>Zn(2+)</name>
        <dbReference type="ChEBI" id="CHEBI:29105"/>
    </cofactor>
</comment>
<feature type="transmembrane region" description="Helical" evidence="12">
    <location>
        <begin position="206"/>
        <end position="227"/>
    </location>
</feature>
<evidence type="ECO:0000256" key="10">
    <source>
        <dbReference type="ARBA" id="ARBA00023049"/>
    </source>
</evidence>
<keyword evidence="7" id="KW-0378">Hydrolase</keyword>
<keyword evidence="9 12" id="KW-1133">Transmembrane helix</keyword>
<evidence type="ECO:0000256" key="5">
    <source>
        <dbReference type="ARBA" id="ARBA00022692"/>
    </source>
</evidence>
<name>A0A291GP46_9MICO</name>
<feature type="domain" description="Peptidase M50" evidence="13">
    <location>
        <begin position="136"/>
        <end position="179"/>
    </location>
</feature>
<dbReference type="KEGG" id="brz:CFK38_10840"/>
<keyword evidence="8" id="KW-0862">Zinc</keyword>
<evidence type="ECO:0000313" key="15">
    <source>
        <dbReference type="Proteomes" id="UP000218165"/>
    </source>
</evidence>
<feature type="transmembrane region" description="Helical" evidence="12">
    <location>
        <begin position="70"/>
        <end position="89"/>
    </location>
</feature>
<dbReference type="InterPro" id="IPR008915">
    <property type="entry name" value="Peptidase_M50"/>
</dbReference>
<dbReference type="EMBL" id="CP023563">
    <property type="protein sequence ID" value="ATG51958.1"/>
    <property type="molecule type" value="Genomic_DNA"/>
</dbReference>
<evidence type="ECO:0000256" key="6">
    <source>
        <dbReference type="ARBA" id="ARBA00022723"/>
    </source>
</evidence>
<dbReference type="Proteomes" id="UP000218165">
    <property type="component" value="Chromosome"/>
</dbReference>